<feature type="compositionally biased region" description="Low complexity" evidence="5">
    <location>
        <begin position="795"/>
        <end position="809"/>
    </location>
</feature>
<keyword evidence="4" id="KW-0862">Zinc</keyword>
<proteinExistence type="inferred from homology"/>
<dbReference type="CDD" id="cd02569">
    <property type="entry name" value="PseudoU_synth_ScPus3"/>
    <property type="match status" value="1"/>
</dbReference>
<feature type="compositionally biased region" description="Polar residues" evidence="5">
    <location>
        <begin position="1173"/>
        <end position="1182"/>
    </location>
</feature>
<dbReference type="GO" id="GO:1990481">
    <property type="term" value="P:mRNA pseudouridine synthesis"/>
    <property type="evidence" value="ECO:0007669"/>
    <property type="project" value="TreeGrafter"/>
</dbReference>
<evidence type="ECO:0000256" key="4">
    <source>
        <dbReference type="PROSITE-ProRule" id="PRU00723"/>
    </source>
</evidence>
<evidence type="ECO:0000256" key="1">
    <source>
        <dbReference type="ARBA" id="ARBA00009375"/>
    </source>
</evidence>
<evidence type="ECO:0000259" key="6">
    <source>
        <dbReference type="PROSITE" id="PS50103"/>
    </source>
</evidence>
<dbReference type="InterPro" id="IPR020094">
    <property type="entry name" value="TruA/RsuA/RluB/E/F_N"/>
</dbReference>
<dbReference type="InterPro" id="IPR013899">
    <property type="entry name" value="DUF1771"/>
</dbReference>
<organism evidence="8 9">
    <name type="scientific">Pseudozyma antarctica</name>
    <name type="common">Yeast</name>
    <name type="synonym">Candida antarctica</name>
    <dbReference type="NCBI Taxonomy" id="84753"/>
    <lineage>
        <taxon>Eukaryota</taxon>
        <taxon>Fungi</taxon>
        <taxon>Dikarya</taxon>
        <taxon>Basidiomycota</taxon>
        <taxon>Ustilaginomycotina</taxon>
        <taxon>Ustilaginomycetes</taxon>
        <taxon>Ustilaginales</taxon>
        <taxon>Ustilaginaceae</taxon>
        <taxon>Moesziomyces</taxon>
    </lineage>
</organism>
<dbReference type="InterPro" id="IPR036063">
    <property type="entry name" value="Smr_dom_sf"/>
</dbReference>
<feature type="region of interest" description="Disordered" evidence="5">
    <location>
        <begin position="225"/>
        <end position="271"/>
    </location>
</feature>
<dbReference type="SMART" id="SM00356">
    <property type="entry name" value="ZnF_C3H1"/>
    <property type="match status" value="2"/>
</dbReference>
<dbReference type="GO" id="GO:0005737">
    <property type="term" value="C:cytoplasm"/>
    <property type="evidence" value="ECO:0007669"/>
    <property type="project" value="TreeGrafter"/>
</dbReference>
<dbReference type="SMART" id="SM01162">
    <property type="entry name" value="DUF1771"/>
    <property type="match status" value="1"/>
</dbReference>
<dbReference type="Proteomes" id="UP000053758">
    <property type="component" value="Unassembled WGS sequence"/>
</dbReference>
<evidence type="ECO:0000259" key="7">
    <source>
        <dbReference type="PROSITE" id="PS50828"/>
    </source>
</evidence>
<dbReference type="InterPro" id="IPR020095">
    <property type="entry name" value="PsdUridine_synth_TruA_C"/>
</dbReference>
<dbReference type="RefSeq" id="XP_014655300.1">
    <property type="nucleotide sequence ID" value="XM_014799814.1"/>
</dbReference>
<feature type="compositionally biased region" description="Low complexity" evidence="5">
    <location>
        <begin position="248"/>
        <end position="269"/>
    </location>
</feature>
<dbReference type="GO" id="GO:0003723">
    <property type="term" value="F:RNA binding"/>
    <property type="evidence" value="ECO:0007669"/>
    <property type="project" value="InterPro"/>
</dbReference>
<dbReference type="InterPro" id="IPR020097">
    <property type="entry name" value="PsdUridine_synth_TruA_a/b_dom"/>
</dbReference>
<feature type="region of interest" description="Disordered" evidence="5">
    <location>
        <begin position="790"/>
        <end position="809"/>
    </location>
</feature>
<keyword evidence="4" id="KW-0863">Zinc-finger</keyword>
<dbReference type="Gene3D" id="3.30.70.580">
    <property type="entry name" value="Pseudouridine synthase I, catalytic domain, N-terminal subdomain"/>
    <property type="match status" value="1"/>
</dbReference>
<feature type="region of interest" description="Disordered" evidence="5">
    <location>
        <begin position="739"/>
        <end position="774"/>
    </location>
</feature>
<protein>
    <submittedName>
        <fullName evidence="8">tRNA pseudouridine synthase 3</fullName>
    </submittedName>
</protein>
<feature type="region of interest" description="Disordered" evidence="5">
    <location>
        <begin position="500"/>
        <end position="522"/>
    </location>
</feature>
<dbReference type="GO" id="GO:0031119">
    <property type="term" value="P:tRNA pseudouridine synthesis"/>
    <property type="evidence" value="ECO:0007669"/>
    <property type="project" value="TreeGrafter"/>
</dbReference>
<feature type="compositionally biased region" description="Polar residues" evidence="5">
    <location>
        <begin position="943"/>
        <end position="957"/>
    </location>
</feature>
<feature type="region of interest" description="Disordered" evidence="5">
    <location>
        <begin position="1169"/>
        <end position="1202"/>
    </location>
</feature>
<keyword evidence="4" id="KW-0479">Metal-binding</keyword>
<dbReference type="HOGENOM" id="CLU_002708_0_0_1"/>
<dbReference type="PANTHER" id="PTHR11142:SF5">
    <property type="entry name" value="TRNA PSEUDOURIDINE(38_39) SYNTHASE"/>
    <property type="match status" value="1"/>
</dbReference>
<dbReference type="Pfam" id="PF01416">
    <property type="entry name" value="PseudoU_synth_1"/>
    <property type="match status" value="1"/>
</dbReference>
<evidence type="ECO:0000256" key="5">
    <source>
        <dbReference type="SAM" id="MobiDB-lite"/>
    </source>
</evidence>
<feature type="region of interest" description="Disordered" evidence="5">
    <location>
        <begin position="310"/>
        <end position="466"/>
    </location>
</feature>
<keyword evidence="2" id="KW-0819">tRNA processing</keyword>
<feature type="compositionally biased region" description="Low complexity" evidence="5">
    <location>
        <begin position="71"/>
        <end position="82"/>
    </location>
</feature>
<feature type="domain" description="C3H1-type" evidence="6">
    <location>
        <begin position="664"/>
        <end position="690"/>
    </location>
</feature>
<feature type="compositionally biased region" description="Polar residues" evidence="5">
    <location>
        <begin position="407"/>
        <end position="421"/>
    </location>
</feature>
<dbReference type="InterPro" id="IPR041707">
    <property type="entry name" value="Pus3-like"/>
</dbReference>
<dbReference type="InterPro" id="IPR002625">
    <property type="entry name" value="Smr_dom"/>
</dbReference>
<feature type="compositionally biased region" description="Low complexity" evidence="5">
    <location>
        <begin position="36"/>
        <end position="55"/>
    </location>
</feature>
<evidence type="ECO:0000256" key="3">
    <source>
        <dbReference type="ARBA" id="ARBA00023235"/>
    </source>
</evidence>
<feature type="region of interest" description="Disordered" evidence="5">
    <location>
        <begin position="818"/>
        <end position="849"/>
    </location>
</feature>
<dbReference type="EMBL" id="DF830080">
    <property type="protein sequence ID" value="GAK66464.1"/>
    <property type="molecule type" value="Genomic_DNA"/>
</dbReference>
<feature type="compositionally biased region" description="Low complexity" evidence="5">
    <location>
        <begin position="430"/>
        <end position="444"/>
    </location>
</feature>
<dbReference type="PROSITE" id="PS50828">
    <property type="entry name" value="SMR"/>
    <property type="match status" value="1"/>
</dbReference>
<name>A0A081CIG8_PSEA2</name>
<dbReference type="InterPro" id="IPR020103">
    <property type="entry name" value="PsdUridine_synth_cat_dom_sf"/>
</dbReference>
<gene>
    <name evidence="8" type="ORF">PAN0_013c4686</name>
</gene>
<dbReference type="SUPFAM" id="SSF55120">
    <property type="entry name" value="Pseudouridine synthase"/>
    <property type="match status" value="1"/>
</dbReference>
<feature type="compositionally biased region" description="Basic and acidic residues" evidence="5">
    <location>
        <begin position="1710"/>
        <end position="1750"/>
    </location>
</feature>
<feature type="compositionally biased region" description="Low complexity" evidence="5">
    <location>
        <begin position="122"/>
        <end position="132"/>
    </location>
</feature>
<keyword evidence="3" id="KW-0413">Isomerase</keyword>
<feature type="zinc finger region" description="C3H1-type" evidence="4">
    <location>
        <begin position="694"/>
        <end position="715"/>
    </location>
</feature>
<sequence>MPNKHSTSYARSFLDSLLTPKNGTAPTTPTHPQSYSSNSTTATANTASSSASSSSGVAPLLTAAFKPHKPSSLSSSASASASEDGAAPDRDSSGYDAHLPSQLLSQPDNPPNGLTDDDDDASSVATSPPLSSSFKAHQLSIQALSHHRTFSTSSSRRTSTSAPTTDYAADILAILNDVHLDEEERIDKVRATLANALYAIEGLPSPSARIDNLVLDLMHRHREDVQPSGSLFPTNPSQSPVRRPASIRTFSTSRPWTPSRPSFSPASSFGTPTEIPATLSLASQRATSPHLGSSALASLASPTAAAAWPSSAANAAPTTSASPRPHPGVIGSGSPRASPRPWNRTLSNLSSTSLASSNGAAPTTTTLSTLPPGVIGGATSRPASPSPFGSPKLNIAAIEFKPRVATPTASSTAGPSATLTPTPHLVRRPSSNSSSTNLALANKSHAGAGDDDDDEFSPFGSVKPTQQQPISFAGFTAFDPNAGWTSANHASNDAYQHWSNSDAHTSLAPPPDSSEAKPDTSAPLTPFDMLYSILVTGTKAGSSEWSPEQVDEALVMHNYDIEKTLAAIWNNDGKPLGDGSQSLLAGGPSLPRAPVALASTDSPRAFANPLPATAGVKAGVNVMSREALGLAATRGQRPGLSRSGSSQLTPRYEVAAGAGAGAGGAGARVCRYFLAGECRRSDCRFSHDLDNRAVCRYWLKGHCAHNPCNFLHDYDALNQLATGIVSGLNVSDSSLQRQATPEASDFAGAASGSDAKEDFPELGATGKDAGSKSSYAATLGGGADASRNRWAATVQKKAPADAATRAQDDAQGVISIHSKAGPIRPQPAAATTKPTGKASSSSAAARGSARIPLRPSALLPTLLTGSSASETYLAHRGDVLSLAEQRNKLLSRASEAYRKGDVASASKYSKEASTLNQQYESESRTAAHAIVKDRLGELRSRLNDPNLSGSNSAQSTEAGARSLRGKVVGNGLGVCLGVLRPGALQGSITASLSMEERTECLLDLHGLHAKEAVELTEEFLLGLEAEGIQGLAYLAIGKAKHSSKETDKRRVKVGGFVRQFLSSYSYPFAESDGVLVVDHLSHSFSHIHHRIFAPGWMRLRPLAPHLLSSVLQARSIGTTSALARASTAQAVWTRKMALRDRYRDWPKEALLARIAELEEQSTAQITAHLRPSTLESAPSGSSIDPDGSVEGKKGKGKKEKKPKEFDFGAAGCRKIALRFSYDGAGYSGLAAQNTTVPGSGSSLPTVEAVLWDAMCTARLVDPALGMDGAGFSRCGRTDRGVSAAGQVVALWVRSKKLNHWTARLEHQAKFSSDPIPLSEDHEALEAKRNARLEATELPYVQILNRILPPTIRIHAWSPVRADFSSRFDCVYRHYKYFFPAGPPSLFLAQSSSSSSSAAEATSTRLDIGRMRDAAARLVGEHDFRNLCKIDASKQITNYRRRIDGVSIDRVSSHWPTTPTNINSTHEGDEEMYVLNLRGTAFLYHQVRNIMAVLFLVGARLEQPSVVQELMNTHEGAIATDRVKMRLAAQAARQGDGVQWWLPVNATATTTGASPTDVPMWVDRPPTHPEDGRLEIYATKPNYEMASDRPLVLWECGFLPTDVEWRVGAYDGPLDQISGPEADEDACAASSALLRVHKTWTQHAVSTELARHFVLASAPPHGTLPSRTRFQHAAFPYLDSKVQGGSAGEGKGAVVPLGNGTGRGAANYVPMRERPREESYELKNQRWADTTGRRRAERRAEAQAEPASHDD</sequence>
<feature type="domain" description="C3H1-type" evidence="6">
    <location>
        <begin position="694"/>
        <end position="715"/>
    </location>
</feature>
<feature type="region of interest" description="Disordered" evidence="5">
    <location>
        <begin position="1684"/>
        <end position="1750"/>
    </location>
</feature>
<feature type="zinc finger region" description="C3H1-type" evidence="4">
    <location>
        <begin position="664"/>
        <end position="690"/>
    </location>
</feature>
<feature type="compositionally biased region" description="Polar residues" evidence="5">
    <location>
        <begin position="227"/>
        <end position="240"/>
    </location>
</feature>
<dbReference type="Gene3D" id="4.10.1000.10">
    <property type="entry name" value="Zinc finger, CCCH-type"/>
    <property type="match status" value="1"/>
</dbReference>
<dbReference type="InterPro" id="IPR001406">
    <property type="entry name" value="PsdUridine_synth_TruA"/>
</dbReference>
<dbReference type="SUPFAM" id="SSF160443">
    <property type="entry name" value="SMR domain-like"/>
    <property type="match status" value="1"/>
</dbReference>
<dbReference type="Gene3D" id="3.30.70.660">
    <property type="entry name" value="Pseudouridine synthase I, catalytic domain, C-terminal subdomain"/>
    <property type="match status" value="1"/>
</dbReference>
<feature type="compositionally biased region" description="Polar residues" evidence="5">
    <location>
        <begin position="19"/>
        <end position="35"/>
    </location>
</feature>
<reference evidence="9" key="1">
    <citation type="journal article" date="2014" name="Genome Announc.">
        <title>Draft Genome Sequence of the Yeast Pseudozyma antarctica Type Strain JCM10317, a Producer of the Glycolipid Biosurfactants, Mannosylerythritol Lipids.</title>
        <authorList>
            <person name="Saika A."/>
            <person name="Koike H."/>
            <person name="Hori T."/>
            <person name="Fukuoka T."/>
            <person name="Sato S."/>
            <person name="Habe H."/>
            <person name="Kitamoto D."/>
            <person name="Morita T."/>
        </authorList>
    </citation>
    <scope>NUCLEOTIDE SEQUENCE [LARGE SCALE GENOMIC DNA]</scope>
    <source>
        <strain evidence="9">JCM 10317</strain>
    </source>
</reference>
<comment type="similarity">
    <text evidence="1">Belongs to the tRNA pseudouridine synthase TruA family.</text>
</comment>
<feature type="region of interest" description="Disordered" evidence="5">
    <location>
        <begin position="1"/>
        <end position="132"/>
    </location>
</feature>
<dbReference type="GeneID" id="26305466"/>
<dbReference type="PROSITE" id="PS50103">
    <property type="entry name" value="ZF_C3H1"/>
    <property type="match status" value="2"/>
</dbReference>
<dbReference type="GO" id="GO:0008270">
    <property type="term" value="F:zinc ion binding"/>
    <property type="evidence" value="ECO:0007669"/>
    <property type="project" value="UniProtKB-KW"/>
</dbReference>
<dbReference type="InterPro" id="IPR000571">
    <property type="entry name" value="Znf_CCCH"/>
</dbReference>
<evidence type="ECO:0000313" key="8">
    <source>
        <dbReference type="EMBL" id="GAK66464.1"/>
    </source>
</evidence>
<feature type="compositionally biased region" description="Low complexity" evidence="5">
    <location>
        <begin position="743"/>
        <end position="753"/>
    </location>
</feature>
<dbReference type="Gene3D" id="3.30.1370.110">
    <property type="match status" value="1"/>
</dbReference>
<evidence type="ECO:0000313" key="9">
    <source>
        <dbReference type="Proteomes" id="UP000053758"/>
    </source>
</evidence>
<keyword evidence="9" id="KW-1185">Reference proteome</keyword>
<evidence type="ECO:0000256" key="2">
    <source>
        <dbReference type="ARBA" id="ARBA00022694"/>
    </source>
</evidence>
<dbReference type="GO" id="GO:0009982">
    <property type="term" value="F:pseudouridine synthase activity"/>
    <property type="evidence" value="ECO:0007669"/>
    <property type="project" value="InterPro"/>
</dbReference>
<feature type="compositionally biased region" description="Low complexity" evidence="5">
    <location>
        <begin position="310"/>
        <end position="323"/>
    </location>
</feature>
<dbReference type="PANTHER" id="PTHR11142">
    <property type="entry name" value="PSEUDOURIDYLATE SYNTHASE"/>
    <property type="match status" value="1"/>
</dbReference>
<dbReference type="GO" id="GO:0005634">
    <property type="term" value="C:nucleus"/>
    <property type="evidence" value="ECO:0007669"/>
    <property type="project" value="TreeGrafter"/>
</dbReference>
<feature type="compositionally biased region" description="Low complexity" evidence="5">
    <location>
        <begin position="345"/>
        <end position="372"/>
    </location>
</feature>
<feature type="region of interest" description="Disordered" evidence="5">
    <location>
        <begin position="941"/>
        <end position="960"/>
    </location>
</feature>
<feature type="domain" description="Smr" evidence="7">
    <location>
        <begin position="1002"/>
        <end position="1080"/>
    </location>
</feature>
<feature type="compositionally biased region" description="Low complexity" evidence="5">
    <location>
        <begin position="827"/>
        <end position="849"/>
    </location>
</feature>
<dbReference type="Pfam" id="PF08590">
    <property type="entry name" value="DUF1771"/>
    <property type="match status" value="1"/>
</dbReference>
<feature type="compositionally biased region" description="Polar residues" evidence="5">
    <location>
        <begin position="1"/>
        <end position="10"/>
    </location>
</feature>
<accession>A0A081CIG8</accession>